<feature type="binding site" evidence="7">
    <location>
        <position position="93"/>
    </location>
    <ligand>
        <name>Mg(2+)</name>
        <dbReference type="ChEBI" id="CHEBI:18420"/>
    </ligand>
</feature>
<comment type="similarity">
    <text evidence="7">Belongs to the PINc/VapC protein family.</text>
</comment>
<dbReference type="Gene3D" id="3.40.50.1010">
    <property type="entry name" value="5'-nuclease"/>
    <property type="match status" value="1"/>
</dbReference>
<keyword evidence="3 7" id="KW-0540">Nuclease</keyword>
<keyword evidence="5 7" id="KW-0378">Hydrolase</keyword>
<keyword evidence="4 7" id="KW-0479">Metal-binding</keyword>
<sequence length="131" mass="14106">MQLYLDTSALVKLIVIERETSALRTYLREFADDVRFTAALTRTELLRAVRRSGSFELAGHAHRVLGRLDVVALTNRLLDEAGSVGPPELRTLDATHLAAARTAPALRGLVTYDLRLAAAAGAVGVSVASPR</sequence>
<dbReference type="AlphaFoldDB" id="A0A1Y5PBA3"/>
<accession>A0A1Y5PBA3</accession>
<protein>
    <recommendedName>
        <fullName evidence="7">Ribonuclease VapC</fullName>
        <shortName evidence="7">RNase VapC</shortName>
        <ecNumber evidence="7">3.1.-.-</ecNumber>
    </recommendedName>
    <alternativeName>
        <fullName evidence="7">Toxin VapC</fullName>
    </alternativeName>
</protein>
<organism evidence="9">
    <name type="scientific">uncultured Mycobacterium sp</name>
    <dbReference type="NCBI Taxonomy" id="171292"/>
    <lineage>
        <taxon>Bacteria</taxon>
        <taxon>Bacillati</taxon>
        <taxon>Actinomycetota</taxon>
        <taxon>Actinomycetes</taxon>
        <taxon>Mycobacteriales</taxon>
        <taxon>Mycobacteriaceae</taxon>
        <taxon>Mycobacterium</taxon>
        <taxon>environmental samples</taxon>
    </lineage>
</organism>
<dbReference type="GO" id="GO:0016787">
    <property type="term" value="F:hydrolase activity"/>
    <property type="evidence" value="ECO:0007669"/>
    <property type="project" value="UniProtKB-KW"/>
</dbReference>
<dbReference type="Pfam" id="PF01850">
    <property type="entry name" value="PIN"/>
    <property type="match status" value="1"/>
</dbReference>
<reference evidence="9" key="1">
    <citation type="submission" date="2016-03" db="EMBL/GenBank/DDBJ databases">
        <authorList>
            <person name="Ploux O."/>
        </authorList>
    </citation>
    <scope>NUCLEOTIDE SEQUENCE</scope>
    <source>
        <strain evidence="9">UC10</strain>
    </source>
</reference>
<keyword evidence="7" id="KW-0800">Toxin</keyword>
<dbReference type="HAMAP" id="MF_00265">
    <property type="entry name" value="VapC_Nob1"/>
    <property type="match status" value="1"/>
</dbReference>
<evidence type="ECO:0000256" key="4">
    <source>
        <dbReference type="ARBA" id="ARBA00022723"/>
    </source>
</evidence>
<feature type="binding site" evidence="7">
    <location>
        <position position="6"/>
    </location>
    <ligand>
        <name>Mg(2+)</name>
        <dbReference type="ChEBI" id="CHEBI:18420"/>
    </ligand>
</feature>
<dbReference type="SUPFAM" id="SSF88723">
    <property type="entry name" value="PIN domain-like"/>
    <property type="match status" value="1"/>
</dbReference>
<dbReference type="EC" id="3.1.-.-" evidence="7"/>
<evidence type="ECO:0000256" key="3">
    <source>
        <dbReference type="ARBA" id="ARBA00022722"/>
    </source>
</evidence>
<keyword evidence="6 7" id="KW-0460">Magnesium</keyword>
<dbReference type="InterPro" id="IPR029060">
    <property type="entry name" value="PIN-like_dom_sf"/>
</dbReference>
<dbReference type="InterPro" id="IPR002716">
    <property type="entry name" value="PIN_dom"/>
</dbReference>
<comment type="cofactor">
    <cofactor evidence="1 7">
        <name>Mg(2+)</name>
        <dbReference type="ChEBI" id="CHEBI:18420"/>
    </cofactor>
</comment>
<evidence type="ECO:0000256" key="1">
    <source>
        <dbReference type="ARBA" id="ARBA00001946"/>
    </source>
</evidence>
<keyword evidence="2 7" id="KW-1277">Toxin-antitoxin system</keyword>
<evidence type="ECO:0000313" key="9">
    <source>
        <dbReference type="EMBL" id="SBS75963.1"/>
    </source>
</evidence>
<evidence type="ECO:0000256" key="7">
    <source>
        <dbReference type="HAMAP-Rule" id="MF_00265"/>
    </source>
</evidence>
<proteinExistence type="inferred from homology"/>
<comment type="function">
    <text evidence="7">Toxic component of a toxin-antitoxin (TA) system. An RNase.</text>
</comment>
<gene>
    <name evidence="7 9" type="primary">vapC</name>
    <name evidence="9" type="ORF">MHPYR_290039</name>
</gene>
<evidence type="ECO:0000256" key="5">
    <source>
        <dbReference type="ARBA" id="ARBA00022801"/>
    </source>
</evidence>
<dbReference type="GO" id="GO:0090729">
    <property type="term" value="F:toxin activity"/>
    <property type="evidence" value="ECO:0007669"/>
    <property type="project" value="UniProtKB-KW"/>
</dbReference>
<dbReference type="GO" id="GO:0000287">
    <property type="term" value="F:magnesium ion binding"/>
    <property type="evidence" value="ECO:0007669"/>
    <property type="project" value="UniProtKB-UniRule"/>
</dbReference>
<evidence type="ECO:0000259" key="8">
    <source>
        <dbReference type="Pfam" id="PF01850"/>
    </source>
</evidence>
<dbReference type="InterPro" id="IPR022907">
    <property type="entry name" value="VapC_family"/>
</dbReference>
<evidence type="ECO:0000256" key="6">
    <source>
        <dbReference type="ARBA" id="ARBA00022842"/>
    </source>
</evidence>
<evidence type="ECO:0000256" key="2">
    <source>
        <dbReference type="ARBA" id="ARBA00022649"/>
    </source>
</evidence>
<dbReference type="EMBL" id="FLQS01000022">
    <property type="protein sequence ID" value="SBS75963.1"/>
    <property type="molecule type" value="Genomic_DNA"/>
</dbReference>
<name>A0A1Y5PBA3_9MYCO</name>
<feature type="domain" description="PIN" evidence="8">
    <location>
        <begin position="4"/>
        <end position="120"/>
    </location>
</feature>
<dbReference type="CDD" id="cd09874">
    <property type="entry name" value="PIN_MT3492-like"/>
    <property type="match status" value="1"/>
</dbReference>
<dbReference type="GO" id="GO:0004540">
    <property type="term" value="F:RNA nuclease activity"/>
    <property type="evidence" value="ECO:0007669"/>
    <property type="project" value="InterPro"/>
</dbReference>